<reference evidence="1 2" key="1">
    <citation type="journal article" date="2024" name="Fungal Genet. Biol.">
        <title>The porcine skin microbiome exhibits broad fungal antagonism.</title>
        <authorList>
            <person name="De La Cruz K.F."/>
            <person name="Townsend E.C."/>
            <person name="Alex Cheong J.Z."/>
            <person name="Salamzade R."/>
            <person name="Liu A."/>
            <person name="Sandstrom S."/>
            <person name="Davila E."/>
            <person name="Huang L."/>
            <person name="Xu K.H."/>
            <person name="Wu S.Y."/>
            <person name="Meudt J.J."/>
            <person name="Shanmuganayagam D."/>
            <person name="Gibson A.L.F."/>
            <person name="Kalan L.R."/>
        </authorList>
    </citation>
    <scope>NUCLEOTIDE SEQUENCE [LARGE SCALE GENOMIC DNA]</scope>
    <source>
        <strain evidence="1 2">LK2625</strain>
    </source>
</reference>
<dbReference type="Proteomes" id="UP001558481">
    <property type="component" value="Unassembled WGS sequence"/>
</dbReference>
<evidence type="ECO:0000313" key="1">
    <source>
        <dbReference type="EMBL" id="MEX3595555.1"/>
    </source>
</evidence>
<dbReference type="CDD" id="cd06561">
    <property type="entry name" value="AlkD_like"/>
    <property type="match status" value="1"/>
</dbReference>
<dbReference type="InterPro" id="IPR014825">
    <property type="entry name" value="DNA_alkylation"/>
</dbReference>
<sequence>MNTPSADLPTQLIVTLISMGNERDAQAKAKYLQAVPGGYGEGDQFVGVRVPAIRSLAREARKQATLDDAAVLLDHEIHDVRLLGAVLLVELFKPTRADKNAVIQLLLAKADRLNNWDLVDTVVPYTLGPWLLAQPADKATAILDGLADSPVLWRRRMAMVSTLGQIRLGHHDQALRLAAKLQTDPHHLMHKAVGWMLREVGNKNRVLLDAFLDEHAATLPRTALRYALEKHDDGARARYLAMAQEG</sequence>
<comment type="caution">
    <text evidence="1">The sequence shown here is derived from an EMBL/GenBank/DDBJ whole genome shotgun (WGS) entry which is preliminary data.</text>
</comment>
<proteinExistence type="predicted"/>
<gene>
    <name evidence="1" type="ORF">VVR66_12610</name>
</gene>
<dbReference type="EMBL" id="JAYWLU010000014">
    <property type="protein sequence ID" value="MEX3595555.1"/>
    <property type="molecule type" value="Genomic_DNA"/>
</dbReference>
<evidence type="ECO:0000313" key="2">
    <source>
        <dbReference type="Proteomes" id="UP001558481"/>
    </source>
</evidence>
<dbReference type="RefSeq" id="WP_368629792.1">
    <property type="nucleotide sequence ID" value="NZ_JAYWLU010000014.1"/>
</dbReference>
<dbReference type="Gene3D" id="1.25.10.90">
    <property type="match status" value="1"/>
</dbReference>
<organism evidence="1 2">
    <name type="scientific">Kocuria carniphila</name>
    <dbReference type="NCBI Taxonomy" id="262208"/>
    <lineage>
        <taxon>Bacteria</taxon>
        <taxon>Bacillati</taxon>
        <taxon>Actinomycetota</taxon>
        <taxon>Actinomycetes</taxon>
        <taxon>Micrococcales</taxon>
        <taxon>Micrococcaceae</taxon>
        <taxon>Kocuria</taxon>
    </lineage>
</organism>
<keyword evidence="2" id="KW-1185">Reference proteome</keyword>
<dbReference type="PANTHER" id="PTHR34070">
    <property type="entry name" value="ARMADILLO-TYPE FOLD"/>
    <property type="match status" value="1"/>
</dbReference>
<accession>A0ABV3V475</accession>
<dbReference type="InterPro" id="IPR016024">
    <property type="entry name" value="ARM-type_fold"/>
</dbReference>
<name>A0ABV3V475_9MICC</name>
<dbReference type="Pfam" id="PF08713">
    <property type="entry name" value="DNA_alkylation"/>
    <property type="match status" value="1"/>
</dbReference>
<dbReference type="SUPFAM" id="SSF48371">
    <property type="entry name" value="ARM repeat"/>
    <property type="match status" value="1"/>
</dbReference>
<protein>
    <submittedName>
        <fullName evidence="1">DNA alkylation repair protein</fullName>
    </submittedName>
</protein>
<dbReference type="PANTHER" id="PTHR34070:SF1">
    <property type="entry name" value="DNA ALKYLATION REPAIR PROTEIN"/>
    <property type="match status" value="1"/>
</dbReference>